<dbReference type="Proteomes" id="UP000304900">
    <property type="component" value="Unassembled WGS sequence"/>
</dbReference>
<keyword evidence="2" id="KW-1185">Reference proteome</keyword>
<reference evidence="1 2" key="1">
    <citation type="submission" date="2019-05" db="EMBL/GenBank/DDBJ databases">
        <title>Dyadobacter AR-3-8 sp. nov., isolated from arctic soil.</title>
        <authorList>
            <person name="Chaudhary D.K."/>
        </authorList>
    </citation>
    <scope>NUCLEOTIDE SEQUENCE [LARGE SCALE GENOMIC DNA]</scope>
    <source>
        <strain evidence="1 2">AR-3-8</strain>
    </source>
</reference>
<comment type="caution">
    <text evidence="1">The sequence shown here is derived from an EMBL/GenBank/DDBJ whole genome shotgun (WGS) entry which is preliminary data.</text>
</comment>
<sequence length="96" mass="10426">MTDFQLDENGDLVISGSDFAVTESTLQHQSDIILSAKGWWKHSPSLGVNLQSYVNENGTAPGLVRAISQELERDGMTVDSVAIGTDGIKIEAKYQE</sequence>
<proteinExistence type="predicted"/>
<dbReference type="RefSeq" id="WP_137342605.1">
    <property type="nucleotide sequence ID" value="NZ_SZVO01000012.1"/>
</dbReference>
<evidence type="ECO:0008006" key="3">
    <source>
        <dbReference type="Google" id="ProtNLM"/>
    </source>
</evidence>
<organism evidence="1 2">
    <name type="scientific">Dyadobacter frigoris</name>
    <dbReference type="NCBI Taxonomy" id="2576211"/>
    <lineage>
        <taxon>Bacteria</taxon>
        <taxon>Pseudomonadati</taxon>
        <taxon>Bacteroidota</taxon>
        <taxon>Cytophagia</taxon>
        <taxon>Cytophagales</taxon>
        <taxon>Spirosomataceae</taxon>
        <taxon>Dyadobacter</taxon>
    </lineage>
</organism>
<gene>
    <name evidence="1" type="ORF">FDK13_24305</name>
</gene>
<accession>A0A4U6D128</accession>
<dbReference type="OrthoDB" id="799440at2"/>
<name>A0A4U6D128_9BACT</name>
<evidence type="ECO:0000313" key="2">
    <source>
        <dbReference type="Proteomes" id="UP000304900"/>
    </source>
</evidence>
<dbReference type="EMBL" id="SZVO01000012">
    <property type="protein sequence ID" value="TKT89468.1"/>
    <property type="molecule type" value="Genomic_DNA"/>
</dbReference>
<evidence type="ECO:0000313" key="1">
    <source>
        <dbReference type="EMBL" id="TKT89468.1"/>
    </source>
</evidence>
<dbReference type="AlphaFoldDB" id="A0A4U6D128"/>
<protein>
    <recommendedName>
        <fullName evidence="3">Oxidase</fullName>
    </recommendedName>
</protein>